<protein>
    <submittedName>
        <fullName evidence="1">Uncharacterized protein</fullName>
    </submittedName>
</protein>
<comment type="caution">
    <text evidence="1">The sequence shown here is derived from an EMBL/GenBank/DDBJ whole genome shotgun (WGS) entry which is preliminary data.</text>
</comment>
<reference evidence="1 2" key="1">
    <citation type="journal article" date="2021" name="Front. Genet.">
        <title>Chromosome-Level Genome Assembly Reveals Significant Gene Expansion in the Toll and IMD Signaling Pathways of Dendrolimus kikuchii.</title>
        <authorList>
            <person name="Zhou J."/>
            <person name="Wu P."/>
            <person name="Xiong Z."/>
            <person name="Liu N."/>
            <person name="Zhao N."/>
            <person name="Ji M."/>
            <person name="Qiu Y."/>
            <person name="Yang B."/>
        </authorList>
    </citation>
    <scope>NUCLEOTIDE SEQUENCE [LARGE SCALE GENOMIC DNA]</scope>
    <source>
        <strain evidence="1">Ann1</strain>
    </source>
</reference>
<proteinExistence type="predicted"/>
<sequence length="49" mass="5143">MGLRGQGAGAHKAYGERAFLMQPHFSTLAPIYFLKCSCVTIDLGSAGVA</sequence>
<dbReference type="EMBL" id="CM034395">
    <property type="protein sequence ID" value="KAJ0178816.1"/>
    <property type="molecule type" value="Genomic_DNA"/>
</dbReference>
<evidence type="ECO:0000313" key="2">
    <source>
        <dbReference type="Proteomes" id="UP000824533"/>
    </source>
</evidence>
<dbReference type="Proteomes" id="UP000824533">
    <property type="component" value="Linkage Group LG09"/>
</dbReference>
<accession>A0ACC1D4C0</accession>
<organism evidence="1 2">
    <name type="scientific">Dendrolimus kikuchii</name>
    <dbReference type="NCBI Taxonomy" id="765133"/>
    <lineage>
        <taxon>Eukaryota</taxon>
        <taxon>Metazoa</taxon>
        <taxon>Ecdysozoa</taxon>
        <taxon>Arthropoda</taxon>
        <taxon>Hexapoda</taxon>
        <taxon>Insecta</taxon>
        <taxon>Pterygota</taxon>
        <taxon>Neoptera</taxon>
        <taxon>Endopterygota</taxon>
        <taxon>Lepidoptera</taxon>
        <taxon>Glossata</taxon>
        <taxon>Ditrysia</taxon>
        <taxon>Bombycoidea</taxon>
        <taxon>Lasiocampidae</taxon>
        <taxon>Dendrolimus</taxon>
    </lineage>
</organism>
<evidence type="ECO:0000313" key="1">
    <source>
        <dbReference type="EMBL" id="KAJ0178816.1"/>
    </source>
</evidence>
<gene>
    <name evidence="1" type="ORF">K1T71_005591</name>
</gene>
<keyword evidence="2" id="KW-1185">Reference proteome</keyword>
<name>A0ACC1D4C0_9NEOP</name>